<reference evidence="1" key="2">
    <citation type="submission" date="2017-10" db="EMBL/GenBank/DDBJ databases">
        <title>Ladona fulva Genome sequencing and assembly.</title>
        <authorList>
            <person name="Murali S."/>
            <person name="Richards S."/>
            <person name="Bandaranaike D."/>
            <person name="Bellair M."/>
            <person name="Blankenburg K."/>
            <person name="Chao H."/>
            <person name="Dinh H."/>
            <person name="Doddapaneni H."/>
            <person name="Dugan-Rocha S."/>
            <person name="Elkadiri S."/>
            <person name="Gnanaolivu R."/>
            <person name="Hernandez B."/>
            <person name="Skinner E."/>
            <person name="Javaid M."/>
            <person name="Lee S."/>
            <person name="Li M."/>
            <person name="Ming W."/>
            <person name="Munidasa M."/>
            <person name="Muniz J."/>
            <person name="Nguyen L."/>
            <person name="Hughes D."/>
            <person name="Osuji N."/>
            <person name="Pu L.-L."/>
            <person name="Puazo M."/>
            <person name="Qu C."/>
            <person name="Quiroz J."/>
            <person name="Raj R."/>
            <person name="Weissenberger G."/>
            <person name="Xin Y."/>
            <person name="Zou X."/>
            <person name="Han Y."/>
            <person name="Worley K."/>
            <person name="Muzny D."/>
            <person name="Gibbs R."/>
        </authorList>
    </citation>
    <scope>NUCLEOTIDE SEQUENCE</scope>
    <source>
        <strain evidence="1">Sampled in the wild</strain>
    </source>
</reference>
<evidence type="ECO:0000313" key="1">
    <source>
        <dbReference type="EMBL" id="KAG8229133.1"/>
    </source>
</evidence>
<accession>A0A8K0K761</accession>
<reference evidence="1" key="1">
    <citation type="submission" date="2013-04" db="EMBL/GenBank/DDBJ databases">
        <authorList>
            <person name="Qu J."/>
            <person name="Murali S.C."/>
            <person name="Bandaranaike D."/>
            <person name="Bellair M."/>
            <person name="Blankenburg K."/>
            <person name="Chao H."/>
            <person name="Dinh H."/>
            <person name="Doddapaneni H."/>
            <person name="Downs B."/>
            <person name="Dugan-Rocha S."/>
            <person name="Elkadiri S."/>
            <person name="Gnanaolivu R.D."/>
            <person name="Hernandez B."/>
            <person name="Javaid M."/>
            <person name="Jayaseelan J.C."/>
            <person name="Lee S."/>
            <person name="Li M."/>
            <person name="Ming W."/>
            <person name="Munidasa M."/>
            <person name="Muniz J."/>
            <person name="Nguyen L."/>
            <person name="Ongeri F."/>
            <person name="Osuji N."/>
            <person name="Pu L.-L."/>
            <person name="Puazo M."/>
            <person name="Qu C."/>
            <person name="Quiroz J."/>
            <person name="Raj R."/>
            <person name="Weissenberger G."/>
            <person name="Xin Y."/>
            <person name="Zou X."/>
            <person name="Han Y."/>
            <person name="Richards S."/>
            <person name="Worley K."/>
            <person name="Muzny D."/>
            <person name="Gibbs R."/>
        </authorList>
    </citation>
    <scope>NUCLEOTIDE SEQUENCE</scope>
    <source>
        <strain evidence="1">Sampled in the wild</strain>
    </source>
</reference>
<protein>
    <recommendedName>
        <fullName evidence="3">Tc1-like transposase DDE domain-containing protein</fullName>
    </recommendedName>
</protein>
<keyword evidence="2" id="KW-1185">Reference proteome</keyword>
<dbReference type="EMBL" id="KZ308412">
    <property type="protein sequence ID" value="KAG8229133.1"/>
    <property type="molecule type" value="Genomic_DNA"/>
</dbReference>
<evidence type="ECO:0000313" key="2">
    <source>
        <dbReference type="Proteomes" id="UP000792457"/>
    </source>
</evidence>
<organism evidence="1 2">
    <name type="scientific">Ladona fulva</name>
    <name type="common">Scarce chaser dragonfly</name>
    <name type="synonym">Libellula fulva</name>
    <dbReference type="NCBI Taxonomy" id="123851"/>
    <lineage>
        <taxon>Eukaryota</taxon>
        <taxon>Metazoa</taxon>
        <taxon>Ecdysozoa</taxon>
        <taxon>Arthropoda</taxon>
        <taxon>Hexapoda</taxon>
        <taxon>Insecta</taxon>
        <taxon>Pterygota</taxon>
        <taxon>Palaeoptera</taxon>
        <taxon>Odonata</taxon>
        <taxon>Epiprocta</taxon>
        <taxon>Anisoptera</taxon>
        <taxon>Libelluloidea</taxon>
        <taxon>Libellulidae</taxon>
        <taxon>Ladona</taxon>
    </lineage>
</organism>
<comment type="caution">
    <text evidence="1">The sequence shown here is derived from an EMBL/GenBank/DDBJ whole genome shotgun (WGS) entry which is preliminary data.</text>
</comment>
<proteinExistence type="predicted"/>
<gene>
    <name evidence="1" type="ORF">J437_LFUL009722</name>
</gene>
<dbReference type="Proteomes" id="UP000792457">
    <property type="component" value="Unassembled WGS sequence"/>
</dbReference>
<dbReference type="OrthoDB" id="2266637at2759"/>
<dbReference type="AlphaFoldDB" id="A0A8K0K761"/>
<name>A0A8K0K761_LADFU</name>
<dbReference type="GO" id="GO:0003676">
    <property type="term" value="F:nucleic acid binding"/>
    <property type="evidence" value="ECO:0007669"/>
    <property type="project" value="InterPro"/>
</dbReference>
<sequence>MVEERLVWLPVAHCKLNAIEPIWAYVKGKIDKVNMQKASENGRSMDAMKSLCVEAMGEVSPECWRKCVKHMKKIEDYYWEKDDLIDINPQIEQVVINLQESSDSSEIYCSENADLSSSTRRERTYPEVAPKVKVKSAGWLP</sequence>
<evidence type="ECO:0008006" key="3">
    <source>
        <dbReference type="Google" id="ProtNLM"/>
    </source>
</evidence>
<dbReference type="Gene3D" id="3.30.420.10">
    <property type="entry name" value="Ribonuclease H-like superfamily/Ribonuclease H"/>
    <property type="match status" value="1"/>
</dbReference>
<dbReference type="InterPro" id="IPR036397">
    <property type="entry name" value="RNaseH_sf"/>
</dbReference>